<dbReference type="EMBL" id="DRLD01000061">
    <property type="protein sequence ID" value="HED09469.1"/>
    <property type="molecule type" value="Genomic_DNA"/>
</dbReference>
<dbReference type="AlphaFoldDB" id="A0A7V1LK53"/>
<sequence>MNLYTNKGKMIVFFLYLFLFTFLSGAFSGDRPRTGSDVNADGLSDGSVAEETLPLARRAAVSDITIGLIETGSSNDFLNRLRDIGYSNITLLPVNATLDTLSQFELICLPANWANSIDGNAGEILAESEAYKQYAFNGGGLYVEQPNPYRMPGDTVRVTLLPEDVTFHTRYDTADFPPIIIDTSHVITEGLSRAEMPFPADTIPVLDPSYTVLVRGEVT</sequence>
<reference evidence="1" key="1">
    <citation type="journal article" date="2020" name="mSystems">
        <title>Genome- and Community-Level Interaction Insights into Carbon Utilization and Element Cycling Functions of Hydrothermarchaeota in Hydrothermal Sediment.</title>
        <authorList>
            <person name="Zhou Z."/>
            <person name="Liu Y."/>
            <person name="Xu W."/>
            <person name="Pan J."/>
            <person name="Luo Z.H."/>
            <person name="Li M."/>
        </authorList>
    </citation>
    <scope>NUCLEOTIDE SEQUENCE [LARGE SCALE GENOMIC DNA]</scope>
    <source>
        <strain evidence="1">HyVt-456</strain>
    </source>
</reference>
<name>A0A7V1LK53_CALAY</name>
<feature type="non-terminal residue" evidence="1">
    <location>
        <position position="219"/>
    </location>
</feature>
<gene>
    <name evidence="1" type="ORF">ENJ10_02170</name>
</gene>
<organism evidence="1">
    <name type="scientific">Caldithrix abyssi</name>
    <dbReference type="NCBI Taxonomy" id="187145"/>
    <lineage>
        <taxon>Bacteria</taxon>
        <taxon>Pseudomonadati</taxon>
        <taxon>Calditrichota</taxon>
        <taxon>Calditrichia</taxon>
        <taxon>Calditrichales</taxon>
        <taxon>Calditrichaceae</taxon>
        <taxon>Caldithrix</taxon>
    </lineage>
</organism>
<evidence type="ECO:0000313" key="1">
    <source>
        <dbReference type="EMBL" id="HED09469.1"/>
    </source>
</evidence>
<accession>A0A7V1LK53</accession>
<protein>
    <submittedName>
        <fullName evidence="1">Uncharacterized protein</fullName>
    </submittedName>
</protein>
<dbReference type="Proteomes" id="UP000886005">
    <property type="component" value="Unassembled WGS sequence"/>
</dbReference>
<comment type="caution">
    <text evidence="1">The sequence shown here is derived from an EMBL/GenBank/DDBJ whole genome shotgun (WGS) entry which is preliminary data.</text>
</comment>
<proteinExistence type="predicted"/>